<comment type="caution">
    <text evidence="1">The sequence shown here is derived from an EMBL/GenBank/DDBJ whole genome shotgun (WGS) entry which is preliminary data.</text>
</comment>
<name>A0A8T0UG49_PANVG</name>
<gene>
    <name evidence="1" type="ORF">PVAP13_3NG162500</name>
</gene>
<evidence type="ECO:0000313" key="1">
    <source>
        <dbReference type="EMBL" id="KAG2621038.1"/>
    </source>
</evidence>
<dbReference type="Proteomes" id="UP000823388">
    <property type="component" value="Chromosome 3N"/>
</dbReference>
<proteinExistence type="predicted"/>
<reference evidence="1 2" key="1">
    <citation type="submission" date="2020-05" db="EMBL/GenBank/DDBJ databases">
        <title>WGS assembly of Panicum virgatum.</title>
        <authorList>
            <person name="Lovell J.T."/>
            <person name="Jenkins J."/>
            <person name="Shu S."/>
            <person name="Juenger T.E."/>
            <person name="Schmutz J."/>
        </authorList>
    </citation>
    <scope>NUCLEOTIDE SEQUENCE [LARGE SCALE GENOMIC DNA]</scope>
    <source>
        <strain evidence="2">cv. AP13</strain>
    </source>
</reference>
<dbReference type="AlphaFoldDB" id="A0A8T0UG49"/>
<dbReference type="EMBL" id="CM029042">
    <property type="protein sequence ID" value="KAG2621038.1"/>
    <property type="molecule type" value="Genomic_DNA"/>
</dbReference>
<evidence type="ECO:0000313" key="2">
    <source>
        <dbReference type="Proteomes" id="UP000823388"/>
    </source>
</evidence>
<sequence>METDDAAAKLRMTNDDAVEEVRLRSLRRRSWPIKQVMEDMRSGQWELRRKAYAYRRLKANAGLAEVDPWNLSPEFAMPKETRRSSLRTHSGYWEEKEDEFIAIRSKGGREVSSSASRSPSYQGVRRTLAWSFTITTAPRWTGSCTSTSISTTKCFSRLPISRALIGTCSRALIGLWLIRTGRHHYDSHLHMMSKRRKMTADR</sequence>
<protein>
    <submittedName>
        <fullName evidence="1">Uncharacterized protein</fullName>
    </submittedName>
</protein>
<accession>A0A8T0UG49</accession>
<organism evidence="1 2">
    <name type="scientific">Panicum virgatum</name>
    <name type="common">Blackwell switchgrass</name>
    <dbReference type="NCBI Taxonomy" id="38727"/>
    <lineage>
        <taxon>Eukaryota</taxon>
        <taxon>Viridiplantae</taxon>
        <taxon>Streptophyta</taxon>
        <taxon>Embryophyta</taxon>
        <taxon>Tracheophyta</taxon>
        <taxon>Spermatophyta</taxon>
        <taxon>Magnoliopsida</taxon>
        <taxon>Liliopsida</taxon>
        <taxon>Poales</taxon>
        <taxon>Poaceae</taxon>
        <taxon>PACMAD clade</taxon>
        <taxon>Panicoideae</taxon>
        <taxon>Panicodae</taxon>
        <taxon>Paniceae</taxon>
        <taxon>Panicinae</taxon>
        <taxon>Panicum</taxon>
        <taxon>Panicum sect. Hiantes</taxon>
    </lineage>
</organism>
<keyword evidence="2" id="KW-1185">Reference proteome</keyword>